<dbReference type="Gene3D" id="2.160.20.10">
    <property type="entry name" value="Single-stranded right-handed beta-helix, Pectin lyase-like"/>
    <property type="match status" value="1"/>
</dbReference>
<dbReference type="InterPro" id="IPR011050">
    <property type="entry name" value="Pectin_lyase_fold/virulence"/>
</dbReference>
<dbReference type="EMBL" id="CP136051">
    <property type="protein sequence ID" value="WOK06110.1"/>
    <property type="molecule type" value="Genomic_DNA"/>
</dbReference>
<keyword evidence="1" id="KW-0732">Signal</keyword>
<name>A0ABZ0IP29_9BACT</name>
<feature type="signal peptide" evidence="1">
    <location>
        <begin position="1"/>
        <end position="25"/>
    </location>
</feature>
<evidence type="ECO:0000313" key="2">
    <source>
        <dbReference type="EMBL" id="WOK06110.1"/>
    </source>
</evidence>
<feature type="chain" id="PRO_5045348364" evidence="1">
    <location>
        <begin position="26"/>
        <end position="376"/>
    </location>
</feature>
<evidence type="ECO:0000313" key="3">
    <source>
        <dbReference type="Proteomes" id="UP001302349"/>
    </source>
</evidence>
<evidence type="ECO:0000256" key="1">
    <source>
        <dbReference type="SAM" id="SignalP"/>
    </source>
</evidence>
<keyword evidence="3" id="KW-1185">Reference proteome</keyword>
<organism evidence="2 3">
    <name type="scientific">Imperialibacter roseus</name>
    <dbReference type="NCBI Taxonomy" id="1324217"/>
    <lineage>
        <taxon>Bacteria</taxon>
        <taxon>Pseudomonadati</taxon>
        <taxon>Bacteroidota</taxon>
        <taxon>Cytophagia</taxon>
        <taxon>Cytophagales</taxon>
        <taxon>Flammeovirgaceae</taxon>
        <taxon>Imperialibacter</taxon>
    </lineage>
</organism>
<sequence length="376" mass="39226">MKTFFNQKNGLAFLLGMLITYFGSAQSILTADRNPGAVAVPGAVFVGSTALQDAIAAAVDDDIIHVIRSSSSYGAITIDKRLNIFGIGLFPDTDGSSRSYVTTVEIADPAASGTRISGMYISSSLALGGIAGTLSNLLIENSVITRIQHAGAITGLNNVVVRNNILGSGIGNSTEETIDFLQGYVSNIAIVNNIIYGTTAESYGTATYGSVTTDLSTIENNIFIHTDAEANGWFAFNRLTNSTVKNNIFYGIGPRGKTALSNNSFENNLSFHSKPTQGFLTTGGNTSVNNITGQDPLFVNVSFGTGVPSLSTFDPALDTGSPALGSGTNGTDMGVYGGPIPFNLEGTLIPTIQVLDVPSMVIEGNDLNVHIQAKGN</sequence>
<gene>
    <name evidence="2" type="ORF">RT717_23830</name>
</gene>
<dbReference type="RefSeq" id="WP_317488847.1">
    <property type="nucleotide sequence ID" value="NZ_CP136051.1"/>
</dbReference>
<protein>
    <submittedName>
        <fullName evidence="2">Right-handed parallel beta-helix repeat-containing protein</fullName>
    </submittedName>
</protein>
<dbReference type="SUPFAM" id="SSF51126">
    <property type="entry name" value="Pectin lyase-like"/>
    <property type="match status" value="1"/>
</dbReference>
<proteinExistence type="predicted"/>
<reference evidence="2 3" key="1">
    <citation type="journal article" date="2023" name="Microbiol. Resour. Announc.">
        <title>Complete Genome Sequence of Imperialibacter roseus strain P4T.</title>
        <authorList>
            <person name="Tizabi D.R."/>
            <person name="Bachvaroff T."/>
            <person name="Hill R.T."/>
        </authorList>
    </citation>
    <scope>NUCLEOTIDE SEQUENCE [LARGE SCALE GENOMIC DNA]</scope>
    <source>
        <strain evidence="2 3">P4T</strain>
    </source>
</reference>
<accession>A0ABZ0IP29</accession>
<dbReference type="InterPro" id="IPR012334">
    <property type="entry name" value="Pectin_lyas_fold"/>
</dbReference>
<dbReference type="Proteomes" id="UP001302349">
    <property type="component" value="Chromosome"/>
</dbReference>